<sequence>MCTSTEFSTCIERYLDKEKRRSGEEVDLVGRENLEDDEVADPFTEAEAARRFDLMADLRDDNDALLMNLLHFEAIRIAQTSF</sequence>
<dbReference type="AlphaFoldDB" id="A0A7J0FXV9"/>
<evidence type="ECO:0000313" key="1">
    <source>
        <dbReference type="EMBL" id="GFZ01959.1"/>
    </source>
</evidence>
<evidence type="ECO:0000313" key="3">
    <source>
        <dbReference type="Proteomes" id="UP000585474"/>
    </source>
</evidence>
<keyword evidence="3" id="KW-1185">Reference proteome</keyword>
<comment type="caution">
    <text evidence="2">The sequence shown here is derived from an EMBL/GenBank/DDBJ whole genome shotgun (WGS) entry which is preliminary data.</text>
</comment>
<accession>A0A7J0FXV9</accession>
<evidence type="ECO:0000313" key="2">
    <source>
        <dbReference type="EMBL" id="GFZ03532.1"/>
    </source>
</evidence>
<gene>
    <name evidence="1" type="ORF">Acr_15g0005680</name>
    <name evidence="2" type="ORF">Acr_16g0001560</name>
</gene>
<dbReference type="EMBL" id="BJWL01000016">
    <property type="protein sequence ID" value="GFZ03532.1"/>
    <property type="molecule type" value="Genomic_DNA"/>
</dbReference>
<protein>
    <submittedName>
        <fullName evidence="2">Uncharacterized protein</fullName>
    </submittedName>
</protein>
<dbReference type="Proteomes" id="UP000585474">
    <property type="component" value="Unassembled WGS sequence"/>
</dbReference>
<dbReference type="EMBL" id="BJWL01000015">
    <property type="protein sequence ID" value="GFZ01959.1"/>
    <property type="molecule type" value="Genomic_DNA"/>
</dbReference>
<proteinExistence type="predicted"/>
<reference evidence="2 3" key="1">
    <citation type="submission" date="2019-07" db="EMBL/GenBank/DDBJ databases">
        <title>De Novo Assembly of kiwifruit Actinidia rufa.</title>
        <authorList>
            <person name="Sugita-Konishi S."/>
            <person name="Sato K."/>
            <person name="Mori E."/>
            <person name="Abe Y."/>
            <person name="Kisaki G."/>
            <person name="Hamano K."/>
            <person name="Suezawa K."/>
            <person name="Otani M."/>
            <person name="Fukuda T."/>
            <person name="Manabe T."/>
            <person name="Gomi K."/>
            <person name="Tabuchi M."/>
            <person name="Akimitsu K."/>
            <person name="Kataoka I."/>
        </authorList>
    </citation>
    <scope>NUCLEOTIDE SEQUENCE [LARGE SCALE GENOMIC DNA]</scope>
    <source>
        <strain evidence="3">cv. Fuchu</strain>
        <strain evidence="2">Fuchu</strain>
    </source>
</reference>
<name>A0A7J0FXV9_9ERIC</name>
<organism evidence="2 3">
    <name type="scientific">Actinidia rufa</name>
    <dbReference type="NCBI Taxonomy" id="165716"/>
    <lineage>
        <taxon>Eukaryota</taxon>
        <taxon>Viridiplantae</taxon>
        <taxon>Streptophyta</taxon>
        <taxon>Embryophyta</taxon>
        <taxon>Tracheophyta</taxon>
        <taxon>Spermatophyta</taxon>
        <taxon>Magnoliopsida</taxon>
        <taxon>eudicotyledons</taxon>
        <taxon>Gunneridae</taxon>
        <taxon>Pentapetalae</taxon>
        <taxon>asterids</taxon>
        <taxon>Ericales</taxon>
        <taxon>Actinidiaceae</taxon>
        <taxon>Actinidia</taxon>
    </lineage>
</organism>